<dbReference type="CDD" id="cd00845">
    <property type="entry name" value="MPP_UshA_N_like"/>
    <property type="match status" value="1"/>
</dbReference>
<dbReference type="GO" id="GO:0008253">
    <property type="term" value="F:5'-nucleotidase activity"/>
    <property type="evidence" value="ECO:0007669"/>
    <property type="project" value="TreeGrafter"/>
</dbReference>
<dbReference type="EMBL" id="SIRE01000018">
    <property type="protein sequence ID" value="TBL75090.1"/>
    <property type="molecule type" value="Genomic_DNA"/>
</dbReference>
<dbReference type="InterPro" id="IPR029052">
    <property type="entry name" value="Metallo-depent_PP-like"/>
</dbReference>
<name>A0A4Q9DMX3_9BACL</name>
<dbReference type="GO" id="GO:0009166">
    <property type="term" value="P:nucleotide catabolic process"/>
    <property type="evidence" value="ECO:0007669"/>
    <property type="project" value="InterPro"/>
</dbReference>
<organism evidence="5 6">
    <name type="scientific">Paenibacillus thalictri</name>
    <dbReference type="NCBI Taxonomy" id="2527873"/>
    <lineage>
        <taxon>Bacteria</taxon>
        <taxon>Bacillati</taxon>
        <taxon>Bacillota</taxon>
        <taxon>Bacilli</taxon>
        <taxon>Bacillales</taxon>
        <taxon>Paenibacillaceae</taxon>
        <taxon>Paenibacillus</taxon>
    </lineage>
</organism>
<comment type="caution">
    <text evidence="5">The sequence shown here is derived from an EMBL/GenBank/DDBJ whole genome shotgun (WGS) entry which is preliminary data.</text>
</comment>
<dbReference type="InterPro" id="IPR004843">
    <property type="entry name" value="Calcineurin-like_PHP"/>
</dbReference>
<feature type="domain" description="Calcineurin-like phosphoesterase" evidence="3">
    <location>
        <begin position="9"/>
        <end position="205"/>
    </location>
</feature>
<dbReference type="InterPro" id="IPR006179">
    <property type="entry name" value="5_nucleotidase/apyrase"/>
</dbReference>
<dbReference type="InterPro" id="IPR006146">
    <property type="entry name" value="5'-Nucleotdase_CS"/>
</dbReference>
<dbReference type="RefSeq" id="WP_131015986.1">
    <property type="nucleotide sequence ID" value="NZ_SIRE01000018.1"/>
</dbReference>
<dbReference type="SUPFAM" id="SSF56300">
    <property type="entry name" value="Metallo-dependent phosphatases"/>
    <property type="match status" value="1"/>
</dbReference>
<evidence type="ECO:0000256" key="1">
    <source>
        <dbReference type="ARBA" id="ARBA00022729"/>
    </source>
</evidence>
<evidence type="ECO:0000259" key="4">
    <source>
        <dbReference type="Pfam" id="PF02872"/>
    </source>
</evidence>
<keyword evidence="2" id="KW-0547">Nucleotide-binding</keyword>
<keyword evidence="2" id="KW-0378">Hydrolase</keyword>
<dbReference type="PANTHER" id="PTHR11575">
    <property type="entry name" value="5'-NUCLEOTIDASE-RELATED"/>
    <property type="match status" value="1"/>
</dbReference>
<dbReference type="Proteomes" id="UP000293142">
    <property type="component" value="Unassembled WGS sequence"/>
</dbReference>
<dbReference type="GO" id="GO:0008768">
    <property type="term" value="F:UDP-sugar diphosphatase activity"/>
    <property type="evidence" value="ECO:0007669"/>
    <property type="project" value="TreeGrafter"/>
</dbReference>
<dbReference type="InterPro" id="IPR008334">
    <property type="entry name" value="5'-Nucleotdase_C"/>
</dbReference>
<dbReference type="Pfam" id="PF00149">
    <property type="entry name" value="Metallophos"/>
    <property type="match status" value="1"/>
</dbReference>
<dbReference type="GO" id="GO:0030288">
    <property type="term" value="C:outer membrane-bounded periplasmic space"/>
    <property type="evidence" value="ECO:0007669"/>
    <property type="project" value="TreeGrafter"/>
</dbReference>
<dbReference type="Pfam" id="PF02872">
    <property type="entry name" value="5_nucleotid_C"/>
    <property type="match status" value="1"/>
</dbReference>
<dbReference type="Gene3D" id="3.60.21.10">
    <property type="match status" value="1"/>
</dbReference>
<dbReference type="InterPro" id="IPR036907">
    <property type="entry name" value="5'-Nucleotdase_C_sf"/>
</dbReference>
<dbReference type="PROSITE" id="PS00785">
    <property type="entry name" value="5_NUCLEOTIDASE_1"/>
    <property type="match status" value="1"/>
</dbReference>
<accession>A0A4Q9DMX3</accession>
<sequence length="476" mass="52294">MAPLHKLIVLHTNDIHSHFEQMPKIASFIESQRQAAGEDHLLVLDIGDHMDRMWPETEGSGGAANVAVMNETGYDAVTLGNNEGLTFTSEMLESVYSDAHFAIIGSNLPRKESGKLPSWLLPYYVVRKAGLRIGLIGVTAYFTEYYRLLGWDIQEPLAVVKELAGQLRPVVDVLIVMSHLGLKNDERMANQIEGIDLILGGHTHHLLEEPLRIGGSYLGAAGKHGQYVGVMEISYDPQQRHIMNVSGYCQDVSALSDAPKLLSIRETYAQEAKVKLGQVVCELAEPLDVDWSGESRLGNLLAGGIRSWVGAEIGIINSGVLLEGLSSGKVDQNRLLDICPSPINPCRMLLSGAHILQALEESLIPEFQERRMYGFGFRGKVLGNLCLDGASVEYDPEGPSYHKIKEVRVGGELLQPGKSYVVGTFDMFTFGAGYAPLSQGTDVSFFLPQFIRDVLERQLLNTGAIRDSAVKRWHAV</sequence>
<evidence type="ECO:0000313" key="6">
    <source>
        <dbReference type="Proteomes" id="UP000293142"/>
    </source>
</evidence>
<dbReference type="SUPFAM" id="SSF55816">
    <property type="entry name" value="5'-nucleotidase (syn. UDP-sugar hydrolase), C-terminal domain"/>
    <property type="match status" value="1"/>
</dbReference>
<dbReference type="GO" id="GO:0046872">
    <property type="term" value="F:metal ion binding"/>
    <property type="evidence" value="ECO:0007669"/>
    <property type="project" value="InterPro"/>
</dbReference>
<evidence type="ECO:0000256" key="2">
    <source>
        <dbReference type="RuleBase" id="RU362119"/>
    </source>
</evidence>
<keyword evidence="6" id="KW-1185">Reference proteome</keyword>
<gene>
    <name evidence="5" type="ORF">EYB31_24070</name>
</gene>
<reference evidence="5 6" key="1">
    <citation type="submission" date="2019-02" db="EMBL/GenBank/DDBJ databases">
        <title>Paenibacillus sp. nov., isolated from surface-sterilized tissue of Thalictrum simplex L.</title>
        <authorList>
            <person name="Tuo L."/>
        </authorList>
    </citation>
    <scope>NUCLEOTIDE SEQUENCE [LARGE SCALE GENOMIC DNA]</scope>
    <source>
        <strain evidence="5 6">N2SHLJ1</strain>
    </source>
</reference>
<feature type="domain" description="5'-Nucleotidase C-terminal" evidence="4">
    <location>
        <begin position="290"/>
        <end position="426"/>
    </location>
</feature>
<keyword evidence="1" id="KW-0732">Signal</keyword>
<protein>
    <submittedName>
        <fullName evidence="5">Bifunctional metallophosphatase/5'-nucleotidase</fullName>
    </submittedName>
</protein>
<dbReference type="PANTHER" id="PTHR11575:SF23">
    <property type="entry name" value="5-NUCLEOTIDASE FAMILY PROTEIN"/>
    <property type="match status" value="1"/>
</dbReference>
<dbReference type="GO" id="GO:0000166">
    <property type="term" value="F:nucleotide binding"/>
    <property type="evidence" value="ECO:0007669"/>
    <property type="project" value="UniProtKB-KW"/>
</dbReference>
<dbReference type="Gene3D" id="3.90.780.10">
    <property type="entry name" value="5'-Nucleotidase, C-terminal domain"/>
    <property type="match status" value="1"/>
</dbReference>
<proteinExistence type="inferred from homology"/>
<evidence type="ECO:0000259" key="3">
    <source>
        <dbReference type="Pfam" id="PF00149"/>
    </source>
</evidence>
<dbReference type="AlphaFoldDB" id="A0A4Q9DMX3"/>
<comment type="similarity">
    <text evidence="2">Belongs to the 5'-nucleotidase family.</text>
</comment>
<dbReference type="OrthoDB" id="9793179at2"/>
<dbReference type="PRINTS" id="PR01607">
    <property type="entry name" value="APYRASEFAMLY"/>
</dbReference>
<evidence type="ECO:0000313" key="5">
    <source>
        <dbReference type="EMBL" id="TBL75090.1"/>
    </source>
</evidence>